<proteinExistence type="predicted"/>
<dbReference type="Gene3D" id="2.40.30.10">
    <property type="entry name" value="Translation factors"/>
    <property type="match status" value="1"/>
</dbReference>
<dbReference type="PROSITE" id="PS51384">
    <property type="entry name" value="FAD_FR"/>
    <property type="match status" value="1"/>
</dbReference>
<dbReference type="Gene3D" id="3.40.50.80">
    <property type="entry name" value="Nucleotide-binding domain of ferredoxin-NADP reductase (FNR) module"/>
    <property type="match status" value="1"/>
</dbReference>
<dbReference type="EMBL" id="JBHSPB010000005">
    <property type="protein sequence ID" value="MFC5720415.1"/>
    <property type="molecule type" value="Genomic_DNA"/>
</dbReference>
<evidence type="ECO:0000259" key="1">
    <source>
        <dbReference type="PROSITE" id="PS51384"/>
    </source>
</evidence>
<dbReference type="InterPro" id="IPR017927">
    <property type="entry name" value="FAD-bd_FR_type"/>
</dbReference>
<dbReference type="InterPro" id="IPR039374">
    <property type="entry name" value="SIP_fam"/>
</dbReference>
<dbReference type="PANTHER" id="PTHR30157:SF0">
    <property type="entry name" value="NADPH-DEPENDENT FERRIC-CHELATE REDUCTASE"/>
    <property type="match status" value="1"/>
</dbReference>
<dbReference type="Proteomes" id="UP001596083">
    <property type="component" value="Unassembled WGS sequence"/>
</dbReference>
<dbReference type="InterPro" id="IPR039261">
    <property type="entry name" value="FNR_nucleotide-bd"/>
</dbReference>
<dbReference type="CDD" id="cd06193">
    <property type="entry name" value="siderophore_interacting"/>
    <property type="match status" value="1"/>
</dbReference>
<comment type="caution">
    <text evidence="2">The sequence shown here is derived from an EMBL/GenBank/DDBJ whole genome shotgun (WGS) entry which is preliminary data.</text>
</comment>
<dbReference type="InterPro" id="IPR007037">
    <property type="entry name" value="SIP_rossman_dom"/>
</dbReference>
<evidence type="ECO:0000313" key="2">
    <source>
        <dbReference type="EMBL" id="MFC5720415.1"/>
    </source>
</evidence>
<gene>
    <name evidence="2" type="ORF">ACFP1Z_09605</name>
</gene>
<evidence type="ECO:0000313" key="3">
    <source>
        <dbReference type="Proteomes" id="UP001596083"/>
    </source>
</evidence>
<organism evidence="2 3">
    <name type="scientific">Streptomyces gamaensis</name>
    <dbReference type="NCBI Taxonomy" id="1763542"/>
    <lineage>
        <taxon>Bacteria</taxon>
        <taxon>Bacillati</taxon>
        <taxon>Actinomycetota</taxon>
        <taxon>Actinomycetes</taxon>
        <taxon>Kitasatosporales</taxon>
        <taxon>Streptomycetaceae</taxon>
        <taxon>Streptomyces</taxon>
    </lineage>
</organism>
<dbReference type="RefSeq" id="WP_390315558.1">
    <property type="nucleotide sequence ID" value="NZ_JBHSPB010000005.1"/>
</dbReference>
<dbReference type="Pfam" id="PF04954">
    <property type="entry name" value="SIP"/>
    <property type="match status" value="1"/>
</dbReference>
<keyword evidence="3" id="KW-1185">Reference proteome</keyword>
<feature type="domain" description="FAD-binding FR-type" evidence="1">
    <location>
        <begin position="3"/>
        <end position="142"/>
    </location>
</feature>
<accession>A0ABW0Z193</accession>
<reference evidence="3" key="1">
    <citation type="journal article" date="2019" name="Int. J. Syst. Evol. Microbiol.">
        <title>The Global Catalogue of Microorganisms (GCM) 10K type strain sequencing project: providing services to taxonomists for standard genome sequencing and annotation.</title>
        <authorList>
            <consortium name="The Broad Institute Genomics Platform"/>
            <consortium name="The Broad Institute Genome Sequencing Center for Infectious Disease"/>
            <person name="Wu L."/>
            <person name="Ma J."/>
        </authorList>
    </citation>
    <scope>NUCLEOTIDE SEQUENCE [LARGE SCALE GENOMIC DNA]</scope>
    <source>
        <strain evidence="3">CGMCC 4.7304</strain>
    </source>
</reference>
<protein>
    <submittedName>
        <fullName evidence="2">Siderophore-interacting protein</fullName>
    </submittedName>
</protein>
<name>A0ABW0Z193_9ACTN</name>
<dbReference type="SUPFAM" id="SSF63380">
    <property type="entry name" value="Riboflavin synthase domain-like"/>
    <property type="match status" value="1"/>
</dbReference>
<dbReference type="Pfam" id="PF08021">
    <property type="entry name" value="FAD_binding_9"/>
    <property type="match status" value="1"/>
</dbReference>
<dbReference type="InterPro" id="IPR017938">
    <property type="entry name" value="Riboflavin_synthase-like_b-brl"/>
</dbReference>
<sequence>MTFRFFPAHVVRSVRLGPSMVRITFGGEELAGFASGGRDQSFSLFLPHPGQEAPVVPVEEGDGWFTAWRALDPAVRAVMRSYTVREQRRQPDELDVDFVLHGVGTAHSGPASRWAAHASPGDRVLLLGPAVPDNKSVGFRPPADTDWVLLAADETALPAAAAILDQLPEGTRAKAWLEVPHEADIQPLRTDPAIEVVWLPRDRTPVSLPEAIRAAALPPGTPYAWLAGESGTVRALRRHLVNERDTDRRRVTFTGYWRRGVTEEELRAEAG</sequence>
<dbReference type="InterPro" id="IPR013113">
    <property type="entry name" value="SIP_FAD-bd"/>
</dbReference>
<dbReference type="PANTHER" id="PTHR30157">
    <property type="entry name" value="FERRIC REDUCTASE, NADPH-DEPENDENT"/>
    <property type="match status" value="1"/>
</dbReference>